<accession>A0A8X8XDC1</accession>
<organism evidence="4">
    <name type="scientific">Salvia splendens</name>
    <name type="common">Scarlet sage</name>
    <dbReference type="NCBI Taxonomy" id="180675"/>
    <lineage>
        <taxon>Eukaryota</taxon>
        <taxon>Viridiplantae</taxon>
        <taxon>Streptophyta</taxon>
        <taxon>Embryophyta</taxon>
        <taxon>Tracheophyta</taxon>
        <taxon>Spermatophyta</taxon>
        <taxon>Magnoliopsida</taxon>
        <taxon>eudicotyledons</taxon>
        <taxon>Gunneridae</taxon>
        <taxon>Pentapetalae</taxon>
        <taxon>asterids</taxon>
        <taxon>lamiids</taxon>
        <taxon>Lamiales</taxon>
        <taxon>Lamiaceae</taxon>
        <taxon>Nepetoideae</taxon>
        <taxon>Mentheae</taxon>
        <taxon>Salviinae</taxon>
        <taxon>Salvia</taxon>
        <taxon>Salvia subgen. Calosphace</taxon>
        <taxon>core Calosphace</taxon>
    </lineage>
</organism>
<keyword evidence="5" id="KW-1185">Reference proteome</keyword>
<dbReference type="InterPro" id="IPR032675">
    <property type="entry name" value="LRR_dom_sf"/>
</dbReference>
<reference evidence="4" key="1">
    <citation type="submission" date="2018-01" db="EMBL/GenBank/DDBJ databases">
        <authorList>
            <person name="Mao J.F."/>
        </authorList>
    </citation>
    <scope>NUCLEOTIDE SEQUENCE</scope>
    <source>
        <strain evidence="4">Huo1</strain>
        <tissue evidence="4">Leaf</tissue>
    </source>
</reference>
<dbReference type="PANTHER" id="PTHR48051:SF1">
    <property type="entry name" value="RAS SUPPRESSOR PROTEIN 1"/>
    <property type="match status" value="1"/>
</dbReference>
<dbReference type="SMART" id="SM00369">
    <property type="entry name" value="LRR_TYP"/>
    <property type="match status" value="4"/>
</dbReference>
<dbReference type="SUPFAM" id="SSF52058">
    <property type="entry name" value="L domain-like"/>
    <property type="match status" value="1"/>
</dbReference>
<dbReference type="Gene3D" id="3.80.10.10">
    <property type="entry name" value="Ribonuclease Inhibitor"/>
    <property type="match status" value="2"/>
</dbReference>
<feature type="domain" description="Ubiquitin-like" evidence="3">
    <location>
        <begin position="14"/>
        <end position="87"/>
    </location>
</feature>
<dbReference type="EMBL" id="PNBA02000009">
    <property type="protein sequence ID" value="KAG6412500.1"/>
    <property type="molecule type" value="Genomic_DNA"/>
</dbReference>
<proteinExistence type="predicted"/>
<dbReference type="InterPro" id="IPR000626">
    <property type="entry name" value="Ubiquitin-like_dom"/>
</dbReference>
<name>A0A8X8XDC1_SALSN</name>
<dbReference type="GO" id="GO:0051707">
    <property type="term" value="P:response to other organism"/>
    <property type="evidence" value="ECO:0007669"/>
    <property type="project" value="UniProtKB-ARBA"/>
</dbReference>
<protein>
    <recommendedName>
        <fullName evidence="3">Ubiquitin-like domain-containing protein</fullName>
    </recommendedName>
</protein>
<evidence type="ECO:0000256" key="1">
    <source>
        <dbReference type="ARBA" id="ARBA00022614"/>
    </source>
</evidence>
<evidence type="ECO:0000313" key="4">
    <source>
        <dbReference type="EMBL" id="KAG6412500.1"/>
    </source>
</evidence>
<dbReference type="InterPro" id="IPR001611">
    <property type="entry name" value="Leu-rich_rpt"/>
</dbReference>
<keyword evidence="1" id="KW-0433">Leucine-rich repeat</keyword>
<dbReference type="AlphaFoldDB" id="A0A8X8XDC1"/>
<dbReference type="Gene3D" id="3.10.20.90">
    <property type="entry name" value="Phosphatidylinositol 3-kinase Catalytic Subunit, Chain A, domain 1"/>
    <property type="match status" value="1"/>
</dbReference>
<evidence type="ECO:0000259" key="3">
    <source>
        <dbReference type="PROSITE" id="PS50053"/>
    </source>
</evidence>
<dbReference type="Pfam" id="PF00240">
    <property type="entry name" value="ubiquitin"/>
    <property type="match status" value="1"/>
</dbReference>
<dbReference type="InterPro" id="IPR050216">
    <property type="entry name" value="LRR_domain-containing"/>
</dbReference>
<dbReference type="GO" id="GO:0005737">
    <property type="term" value="C:cytoplasm"/>
    <property type="evidence" value="ECO:0007669"/>
    <property type="project" value="TreeGrafter"/>
</dbReference>
<gene>
    <name evidence="4" type="ORF">SASPL_125179</name>
</gene>
<dbReference type="GO" id="GO:0006952">
    <property type="term" value="P:defense response"/>
    <property type="evidence" value="ECO:0007669"/>
    <property type="project" value="UniProtKB-ARBA"/>
</dbReference>
<dbReference type="PANTHER" id="PTHR48051">
    <property type="match status" value="1"/>
</dbReference>
<dbReference type="SUPFAM" id="SSF54236">
    <property type="entry name" value="Ubiquitin-like"/>
    <property type="match status" value="1"/>
</dbReference>
<dbReference type="InterPro" id="IPR003591">
    <property type="entry name" value="Leu-rich_rpt_typical-subtyp"/>
</dbReference>
<comment type="caution">
    <text evidence="4">The sequence shown here is derived from an EMBL/GenBank/DDBJ whole genome shotgun (WGS) entry which is preliminary data.</text>
</comment>
<dbReference type="SMART" id="SM00213">
    <property type="entry name" value="UBQ"/>
    <property type="match status" value="1"/>
</dbReference>
<reference evidence="4" key="2">
    <citation type="submission" date="2020-08" db="EMBL/GenBank/DDBJ databases">
        <title>Plant Genome Project.</title>
        <authorList>
            <person name="Zhang R.-G."/>
        </authorList>
    </citation>
    <scope>NUCLEOTIDE SEQUENCE</scope>
    <source>
        <strain evidence="4">Huo1</strain>
        <tissue evidence="4">Leaf</tissue>
    </source>
</reference>
<dbReference type="PROSITE" id="PS51450">
    <property type="entry name" value="LRR"/>
    <property type="match status" value="1"/>
</dbReference>
<dbReference type="InterPro" id="IPR029071">
    <property type="entry name" value="Ubiquitin-like_domsf"/>
</dbReference>
<evidence type="ECO:0000313" key="5">
    <source>
        <dbReference type="Proteomes" id="UP000298416"/>
    </source>
</evidence>
<evidence type="ECO:0000256" key="2">
    <source>
        <dbReference type="ARBA" id="ARBA00022737"/>
    </source>
</evidence>
<dbReference type="PROSITE" id="PS50053">
    <property type="entry name" value="UBIQUITIN_2"/>
    <property type="match status" value="1"/>
</dbReference>
<sequence length="440" mass="48784">MDSEAAAATASETIKVRLSVKFGGRSIPVEIAADATIKDLKLLLQTLTDVLPRGQKLICKGKVLSDDSSLASADISDRSKIMLIASQGLHQGLADIVVQLKLSREIEKSVILNFKSADLHIFKQGGPIKKELPTARAARDFATEKRKTNEETVTKSRLERWKLSGVLALSDCGLTTIPKDAWTCGSSARVLDVSHNSLHEVPAEIGGLSKMKKLLLDSNLLSDTSIAWDELASLKQLIFLSLNQNKDFGLSNYHCSEPSFSCLIEHEFLEENIADWQFLNQPKYLEPYALPHSHYCILVAFLTSIPSALGALTTLKQLDITNNKLVCIPTELGLLTSLEVLKLKNNRLKTIPMSIGDCVSLVEALCLSNNGLKTLPKTLFRSCIELSTLDLHGTEITIDLLRQFEGWEKFDERRRLKHQKQLDFRVDGSGDFDEGADKNW</sequence>
<keyword evidence="2" id="KW-0677">Repeat</keyword>
<dbReference type="Proteomes" id="UP000298416">
    <property type="component" value="Unassembled WGS sequence"/>
</dbReference>